<dbReference type="SUPFAM" id="SSF47384">
    <property type="entry name" value="Homodimeric domain of signal transducing histidine kinase"/>
    <property type="match status" value="1"/>
</dbReference>
<keyword evidence="5 15" id="KW-0808">Transferase</keyword>
<keyword evidence="4" id="KW-0597">Phosphoprotein</keyword>
<dbReference type="AlphaFoldDB" id="W6K1P7"/>
<comment type="caution">
    <text evidence="15">The sequence shown here is derived from an EMBL/GenBank/DDBJ whole genome shotgun (WGS) entry which is preliminary data.</text>
</comment>
<feature type="domain" description="HAMP" evidence="14">
    <location>
        <begin position="198"/>
        <end position="260"/>
    </location>
</feature>
<keyword evidence="6 12" id="KW-0812">Transmembrane</keyword>
<dbReference type="EMBL" id="CAJA01000441">
    <property type="protein sequence ID" value="CCH74915.1"/>
    <property type="molecule type" value="Genomic_DNA"/>
</dbReference>
<dbReference type="Proteomes" id="UP000035763">
    <property type="component" value="Unassembled WGS sequence"/>
</dbReference>
<dbReference type="CDD" id="cd00082">
    <property type="entry name" value="HisKA"/>
    <property type="match status" value="1"/>
</dbReference>
<dbReference type="PANTHER" id="PTHR45436:SF5">
    <property type="entry name" value="SENSOR HISTIDINE KINASE TRCS"/>
    <property type="match status" value="1"/>
</dbReference>
<evidence type="ECO:0000256" key="11">
    <source>
        <dbReference type="SAM" id="MobiDB-lite"/>
    </source>
</evidence>
<dbReference type="InterPro" id="IPR036097">
    <property type="entry name" value="HisK_dim/P_sf"/>
</dbReference>
<reference evidence="15 16" key="1">
    <citation type="journal article" date="2013" name="ISME J.">
        <title>A metabolic model for members of the genus Tetrasphaera involved in enhanced biological phosphorus removal.</title>
        <authorList>
            <person name="Kristiansen R."/>
            <person name="Nguyen H.T.T."/>
            <person name="Saunders A.M."/>
            <person name="Nielsen J.L."/>
            <person name="Wimmer R."/>
            <person name="Le V.Q."/>
            <person name="McIlroy S.J."/>
            <person name="Petrovski S."/>
            <person name="Seviour R.J."/>
            <person name="Calteau A."/>
            <person name="Nielsen K.L."/>
            <person name="Nielsen P.H."/>
        </authorList>
    </citation>
    <scope>NUCLEOTIDE SEQUENCE [LARGE SCALE GENOMIC DNA]</scope>
    <source>
        <strain evidence="15 16">Ben110</strain>
    </source>
</reference>
<dbReference type="Gene3D" id="6.10.340.10">
    <property type="match status" value="1"/>
</dbReference>
<dbReference type="STRING" id="1193182.BN11_4960013"/>
<dbReference type="Gene3D" id="1.10.287.130">
    <property type="match status" value="1"/>
</dbReference>
<evidence type="ECO:0000256" key="6">
    <source>
        <dbReference type="ARBA" id="ARBA00022692"/>
    </source>
</evidence>
<dbReference type="CDD" id="cd00075">
    <property type="entry name" value="HATPase"/>
    <property type="match status" value="1"/>
</dbReference>
<dbReference type="InterPro" id="IPR003594">
    <property type="entry name" value="HATPase_dom"/>
</dbReference>
<comment type="catalytic activity">
    <reaction evidence="1">
        <text>ATP + protein L-histidine = ADP + protein N-phospho-L-histidine.</text>
        <dbReference type="EC" id="2.7.13.3"/>
    </reaction>
</comment>
<evidence type="ECO:0000256" key="5">
    <source>
        <dbReference type="ARBA" id="ARBA00022679"/>
    </source>
</evidence>
<evidence type="ECO:0000256" key="12">
    <source>
        <dbReference type="SAM" id="Phobius"/>
    </source>
</evidence>
<dbReference type="OrthoDB" id="9786919at2"/>
<keyword evidence="7 15" id="KW-0418">Kinase</keyword>
<keyword evidence="9" id="KW-0902">Two-component regulatory system</keyword>
<dbReference type="InterPro" id="IPR050428">
    <property type="entry name" value="TCS_sensor_his_kinase"/>
</dbReference>
<dbReference type="FunFam" id="1.10.287.130:FF:000001">
    <property type="entry name" value="Two-component sensor histidine kinase"/>
    <property type="match status" value="1"/>
</dbReference>
<dbReference type="InterPro" id="IPR003661">
    <property type="entry name" value="HisK_dim/P_dom"/>
</dbReference>
<dbReference type="InterPro" id="IPR005467">
    <property type="entry name" value="His_kinase_dom"/>
</dbReference>
<keyword evidence="8 12" id="KW-1133">Transmembrane helix</keyword>
<evidence type="ECO:0000313" key="15">
    <source>
        <dbReference type="EMBL" id="CCH74915.1"/>
    </source>
</evidence>
<protein>
    <recommendedName>
        <fullName evidence="3">histidine kinase</fullName>
        <ecNumber evidence="3">2.7.13.3</ecNumber>
    </recommendedName>
</protein>
<dbReference type="RefSeq" id="WP_048700275.1">
    <property type="nucleotide sequence ID" value="NZ_HG764815.1"/>
</dbReference>
<evidence type="ECO:0000256" key="7">
    <source>
        <dbReference type="ARBA" id="ARBA00022777"/>
    </source>
</evidence>
<gene>
    <name evidence="15" type="ORF">BN11_4960013</name>
</gene>
<proteinExistence type="predicted"/>
<dbReference type="PROSITE" id="PS50885">
    <property type="entry name" value="HAMP"/>
    <property type="match status" value="1"/>
</dbReference>
<organism evidence="15 16">
    <name type="scientific">Nostocoides australiense Ben110</name>
    <dbReference type="NCBI Taxonomy" id="1193182"/>
    <lineage>
        <taxon>Bacteria</taxon>
        <taxon>Bacillati</taxon>
        <taxon>Actinomycetota</taxon>
        <taxon>Actinomycetes</taxon>
        <taxon>Micrococcales</taxon>
        <taxon>Intrasporangiaceae</taxon>
        <taxon>Nostocoides</taxon>
    </lineage>
</organism>
<feature type="domain" description="Histidine kinase" evidence="13">
    <location>
        <begin position="275"/>
        <end position="495"/>
    </location>
</feature>
<sequence length="495" mass="51971">MPSLTSPRSWTLRSKLVASMVALFLAVSIGTGTLIVIATQDYLSRQVDEDLKQTVARTEFDDHKGGSPRGGPGGPLPGGGAGVLTLALDSSGQVIHDPRDDDPLSTAVDVNGNTVTLTAAQITTLKNADIGEEPQTVDLGAETGTYRVMAVTSGSTTLIKGVPTLPVTKTVNQLLGLVAAGTILGLALVGLGGTYLVRRNLAPLDRVAGTARAVSQLSLESGEVALAERVPAADTDPNTEVGQVGLALNSMLDNVDGALRARQESETRVRQFVADASHELRTPLASIRGYAELSRREREPVPQSVTHALGRIESESLRMQGLVEDLLLLARLDAGRPLDHDPVDLTLLAIDAVSDARAASPEHVWALDLPDEPIEVPGDRARLHQVLVNLLGNARAHTPAGTRVVTSLRRGSADDPTRTDVITLSVTDNGPGIPEALQPNVFQRFTRGDEARNRAAGSTGLGLSIVAAVTSAHRGRVGLHSRPGETSFVVELPAA</sequence>
<evidence type="ECO:0000313" key="16">
    <source>
        <dbReference type="Proteomes" id="UP000035763"/>
    </source>
</evidence>
<dbReference type="InterPro" id="IPR004358">
    <property type="entry name" value="Sig_transdc_His_kin-like_C"/>
</dbReference>
<dbReference type="SMART" id="SM00388">
    <property type="entry name" value="HisKA"/>
    <property type="match status" value="1"/>
</dbReference>
<dbReference type="InterPro" id="IPR003660">
    <property type="entry name" value="HAMP_dom"/>
</dbReference>
<feature type="region of interest" description="Disordered" evidence="11">
    <location>
        <begin position="58"/>
        <end position="81"/>
    </location>
</feature>
<comment type="subcellular location">
    <subcellularLocation>
        <location evidence="2">Cell membrane</location>
    </subcellularLocation>
</comment>
<dbReference type="GO" id="GO:0005886">
    <property type="term" value="C:plasma membrane"/>
    <property type="evidence" value="ECO:0007669"/>
    <property type="project" value="UniProtKB-SubCell"/>
</dbReference>
<dbReference type="PANTHER" id="PTHR45436">
    <property type="entry name" value="SENSOR HISTIDINE KINASE YKOH"/>
    <property type="match status" value="1"/>
</dbReference>
<evidence type="ECO:0000256" key="1">
    <source>
        <dbReference type="ARBA" id="ARBA00000085"/>
    </source>
</evidence>
<dbReference type="SMART" id="SM00387">
    <property type="entry name" value="HATPase_c"/>
    <property type="match status" value="1"/>
</dbReference>
<evidence type="ECO:0000256" key="9">
    <source>
        <dbReference type="ARBA" id="ARBA00023012"/>
    </source>
</evidence>
<evidence type="ECO:0000256" key="4">
    <source>
        <dbReference type="ARBA" id="ARBA00022553"/>
    </source>
</evidence>
<dbReference type="SMART" id="SM00304">
    <property type="entry name" value="HAMP"/>
    <property type="match status" value="1"/>
</dbReference>
<dbReference type="InterPro" id="IPR036890">
    <property type="entry name" value="HATPase_C_sf"/>
</dbReference>
<dbReference type="PROSITE" id="PS50109">
    <property type="entry name" value="HIS_KIN"/>
    <property type="match status" value="1"/>
</dbReference>
<dbReference type="GO" id="GO:0000155">
    <property type="term" value="F:phosphorelay sensor kinase activity"/>
    <property type="evidence" value="ECO:0007669"/>
    <property type="project" value="InterPro"/>
</dbReference>
<dbReference type="PRINTS" id="PR00344">
    <property type="entry name" value="BCTRLSENSOR"/>
</dbReference>
<evidence type="ECO:0000259" key="14">
    <source>
        <dbReference type="PROSITE" id="PS50885"/>
    </source>
</evidence>
<name>W6K1P7_9MICO</name>
<evidence type="ECO:0000256" key="8">
    <source>
        <dbReference type="ARBA" id="ARBA00022989"/>
    </source>
</evidence>
<evidence type="ECO:0000259" key="13">
    <source>
        <dbReference type="PROSITE" id="PS50109"/>
    </source>
</evidence>
<dbReference type="Gene3D" id="3.30.565.10">
    <property type="entry name" value="Histidine kinase-like ATPase, C-terminal domain"/>
    <property type="match status" value="1"/>
</dbReference>
<evidence type="ECO:0000256" key="2">
    <source>
        <dbReference type="ARBA" id="ARBA00004236"/>
    </source>
</evidence>
<keyword evidence="16" id="KW-1185">Reference proteome</keyword>
<feature type="transmembrane region" description="Helical" evidence="12">
    <location>
        <begin position="174"/>
        <end position="197"/>
    </location>
</feature>
<feature type="compositionally biased region" description="Gly residues" evidence="11">
    <location>
        <begin position="67"/>
        <end position="81"/>
    </location>
</feature>
<dbReference type="EC" id="2.7.13.3" evidence="3"/>
<evidence type="ECO:0000256" key="10">
    <source>
        <dbReference type="ARBA" id="ARBA00023136"/>
    </source>
</evidence>
<dbReference type="SUPFAM" id="SSF55874">
    <property type="entry name" value="ATPase domain of HSP90 chaperone/DNA topoisomerase II/histidine kinase"/>
    <property type="match status" value="1"/>
</dbReference>
<dbReference type="Pfam" id="PF00512">
    <property type="entry name" value="HisKA"/>
    <property type="match status" value="1"/>
</dbReference>
<keyword evidence="10 12" id="KW-0472">Membrane</keyword>
<accession>W6K1P7</accession>
<feature type="transmembrane region" description="Helical" evidence="12">
    <location>
        <begin position="16"/>
        <end position="37"/>
    </location>
</feature>
<evidence type="ECO:0000256" key="3">
    <source>
        <dbReference type="ARBA" id="ARBA00012438"/>
    </source>
</evidence>
<dbReference type="Pfam" id="PF02518">
    <property type="entry name" value="HATPase_c"/>
    <property type="match status" value="1"/>
</dbReference>